<evidence type="ECO:0000313" key="1">
    <source>
        <dbReference type="EMBL" id="KAJ7629111.1"/>
    </source>
</evidence>
<gene>
    <name evidence="1" type="ORF">FB45DRAFT_919999</name>
</gene>
<name>A0AAD7BSK3_9AGAR</name>
<proteinExistence type="predicted"/>
<reference evidence="1" key="1">
    <citation type="submission" date="2023-03" db="EMBL/GenBank/DDBJ databases">
        <title>Massive genome expansion in bonnet fungi (Mycena s.s.) driven by repeated elements and novel gene families across ecological guilds.</title>
        <authorList>
            <consortium name="Lawrence Berkeley National Laboratory"/>
            <person name="Harder C.B."/>
            <person name="Miyauchi S."/>
            <person name="Viragh M."/>
            <person name="Kuo A."/>
            <person name="Thoen E."/>
            <person name="Andreopoulos B."/>
            <person name="Lu D."/>
            <person name="Skrede I."/>
            <person name="Drula E."/>
            <person name="Henrissat B."/>
            <person name="Morin E."/>
            <person name="Kohler A."/>
            <person name="Barry K."/>
            <person name="LaButti K."/>
            <person name="Morin E."/>
            <person name="Salamov A."/>
            <person name="Lipzen A."/>
            <person name="Mereny Z."/>
            <person name="Hegedus B."/>
            <person name="Baldrian P."/>
            <person name="Stursova M."/>
            <person name="Weitz H."/>
            <person name="Taylor A."/>
            <person name="Grigoriev I.V."/>
            <person name="Nagy L.G."/>
            <person name="Martin F."/>
            <person name="Kauserud H."/>
        </authorList>
    </citation>
    <scope>NUCLEOTIDE SEQUENCE</scope>
    <source>
        <strain evidence="1">9284</strain>
    </source>
</reference>
<comment type="caution">
    <text evidence="1">The sequence shown here is derived from an EMBL/GenBank/DDBJ whole genome shotgun (WGS) entry which is preliminary data.</text>
</comment>
<dbReference type="Proteomes" id="UP001221142">
    <property type="component" value="Unassembled WGS sequence"/>
</dbReference>
<organism evidence="1 2">
    <name type="scientific">Roridomyces roridus</name>
    <dbReference type="NCBI Taxonomy" id="1738132"/>
    <lineage>
        <taxon>Eukaryota</taxon>
        <taxon>Fungi</taxon>
        <taxon>Dikarya</taxon>
        <taxon>Basidiomycota</taxon>
        <taxon>Agaricomycotina</taxon>
        <taxon>Agaricomycetes</taxon>
        <taxon>Agaricomycetidae</taxon>
        <taxon>Agaricales</taxon>
        <taxon>Marasmiineae</taxon>
        <taxon>Mycenaceae</taxon>
        <taxon>Roridomyces</taxon>
    </lineage>
</organism>
<protein>
    <submittedName>
        <fullName evidence="1">Uncharacterized protein</fullName>
    </submittedName>
</protein>
<accession>A0AAD7BSK3</accession>
<sequence length="95" mass="10360">MSNWPVFVTVSNISLKALNRALLLLQDFQYGGDYPENSTWVLLTSKTLPSTVPVPTKLPITSAPDNTDFASASLVEINSFMRAKEQTLAALDLSS</sequence>
<keyword evidence="2" id="KW-1185">Reference proteome</keyword>
<dbReference type="EMBL" id="JARKIF010000010">
    <property type="protein sequence ID" value="KAJ7629111.1"/>
    <property type="molecule type" value="Genomic_DNA"/>
</dbReference>
<evidence type="ECO:0000313" key="2">
    <source>
        <dbReference type="Proteomes" id="UP001221142"/>
    </source>
</evidence>
<dbReference type="AlphaFoldDB" id="A0AAD7BSK3"/>